<reference evidence="2 3" key="1">
    <citation type="submission" date="2019-03" db="EMBL/GenBank/DDBJ databases">
        <title>Single cell metagenomics reveals metabolic interactions within the superorganism composed of flagellate Streblomastix strix and complex community of Bacteroidetes bacteria on its surface.</title>
        <authorList>
            <person name="Treitli S.C."/>
            <person name="Kolisko M."/>
            <person name="Husnik F."/>
            <person name="Keeling P."/>
            <person name="Hampl V."/>
        </authorList>
    </citation>
    <scope>NUCLEOTIDE SEQUENCE [LARGE SCALE GENOMIC DNA]</scope>
    <source>
        <strain evidence="2">ST1C</strain>
    </source>
</reference>
<dbReference type="PROSITE" id="PS50878">
    <property type="entry name" value="RT_POL"/>
    <property type="match status" value="1"/>
</dbReference>
<dbReference type="InterPro" id="IPR052055">
    <property type="entry name" value="Hepadnavirus_pol/RT"/>
</dbReference>
<dbReference type="GO" id="GO:0003676">
    <property type="term" value="F:nucleic acid binding"/>
    <property type="evidence" value="ECO:0007669"/>
    <property type="project" value="InterPro"/>
</dbReference>
<dbReference type="EMBL" id="SNRW01004067">
    <property type="protein sequence ID" value="KAA6388224.1"/>
    <property type="molecule type" value="Genomic_DNA"/>
</dbReference>
<dbReference type="PANTHER" id="PTHR33050:SF7">
    <property type="entry name" value="RIBONUCLEASE H"/>
    <property type="match status" value="1"/>
</dbReference>
<proteinExistence type="predicted"/>
<feature type="domain" description="Reverse transcriptase" evidence="1">
    <location>
        <begin position="1"/>
        <end position="90"/>
    </location>
</feature>
<dbReference type="InterPro" id="IPR036397">
    <property type="entry name" value="RNaseH_sf"/>
</dbReference>
<dbReference type="InterPro" id="IPR000477">
    <property type="entry name" value="RT_dom"/>
</dbReference>
<sequence>MYKAMCFGIRHAPLVFHKTMRPVMEFIRKTLQVRGVSYCDDLVFLGEYKEDIQLKAVEIVAILERFGWKISMEKSVLNPTQQFEYLGWFLDTKCNQLNMTKARRVEILQLLSKWRRSIEHAKIVKIKWFASLIRKLNFLRTQIKRGGLYLRKMNKQKQQAVNARNWASQMWINRSTLSEINWWSKAVRINSPVPLVFIEPEVVLTTDSSKEQWGGTIKIVSTGEEIKLAGTWTKDWIPKSSNQRETAAILLGMQEISKKFSVGQIKSIRIQSDNSTAIFDINRGAAAPALANLIDKILQQAELLQVQISAFHIPGRVNTVADSLSRLATSGDYEVRQEVLKEALFQLKIKPTIDIFANRKNRKCRRFCSLVWDRWAETQDGFKMSWKKEIPLLHPPIMLIQRVLNKIIKDMIEGVIVVPNWQAQSWWVDLQKIAVKQLIVGRCADVLVPGGRMRKQKRHLPP</sequence>
<dbReference type="InterPro" id="IPR043128">
    <property type="entry name" value="Rev_trsase/Diguanyl_cyclase"/>
</dbReference>
<dbReference type="InterPro" id="IPR043502">
    <property type="entry name" value="DNA/RNA_pol_sf"/>
</dbReference>
<comment type="caution">
    <text evidence="2">The sequence shown here is derived from an EMBL/GenBank/DDBJ whole genome shotgun (WGS) entry which is preliminary data.</text>
</comment>
<evidence type="ECO:0000259" key="1">
    <source>
        <dbReference type="PROSITE" id="PS50878"/>
    </source>
</evidence>
<accession>A0A5J4VZW5</accession>
<evidence type="ECO:0000313" key="2">
    <source>
        <dbReference type="EMBL" id="KAA6388224.1"/>
    </source>
</evidence>
<name>A0A5J4VZW5_9EUKA</name>
<dbReference type="Proteomes" id="UP000324800">
    <property type="component" value="Unassembled WGS sequence"/>
</dbReference>
<protein>
    <submittedName>
        <fullName evidence="2">Putative Pol polyprotein</fullName>
    </submittedName>
</protein>
<organism evidence="2 3">
    <name type="scientific">Streblomastix strix</name>
    <dbReference type="NCBI Taxonomy" id="222440"/>
    <lineage>
        <taxon>Eukaryota</taxon>
        <taxon>Metamonada</taxon>
        <taxon>Preaxostyla</taxon>
        <taxon>Oxymonadida</taxon>
        <taxon>Streblomastigidae</taxon>
        <taxon>Streblomastix</taxon>
    </lineage>
</organism>
<dbReference type="PANTHER" id="PTHR33050">
    <property type="entry name" value="REVERSE TRANSCRIPTASE DOMAIN-CONTAINING PROTEIN"/>
    <property type="match status" value="1"/>
</dbReference>
<gene>
    <name evidence="2" type="ORF">EZS28_016246</name>
</gene>
<dbReference type="SUPFAM" id="SSF56672">
    <property type="entry name" value="DNA/RNA polymerases"/>
    <property type="match status" value="1"/>
</dbReference>
<dbReference type="Pfam" id="PF00078">
    <property type="entry name" value="RVT_1"/>
    <property type="match status" value="1"/>
</dbReference>
<dbReference type="AlphaFoldDB" id="A0A5J4VZW5"/>
<dbReference type="CDD" id="cd09275">
    <property type="entry name" value="RNase_HI_RT_DIRS1"/>
    <property type="match status" value="1"/>
</dbReference>
<dbReference type="Gene3D" id="3.30.420.10">
    <property type="entry name" value="Ribonuclease H-like superfamily/Ribonuclease H"/>
    <property type="match status" value="1"/>
</dbReference>
<dbReference type="Gene3D" id="3.30.70.270">
    <property type="match status" value="1"/>
</dbReference>
<evidence type="ECO:0000313" key="3">
    <source>
        <dbReference type="Proteomes" id="UP000324800"/>
    </source>
</evidence>
<dbReference type="OrthoDB" id="7462124at2759"/>